<accession>A0A160TBV0</accession>
<protein>
    <submittedName>
        <fullName evidence="1">Uncharacterized protein</fullName>
    </submittedName>
</protein>
<organism evidence="1">
    <name type="scientific">hydrothermal vent metagenome</name>
    <dbReference type="NCBI Taxonomy" id="652676"/>
    <lineage>
        <taxon>unclassified sequences</taxon>
        <taxon>metagenomes</taxon>
        <taxon>ecological metagenomes</taxon>
    </lineage>
</organism>
<name>A0A160TBV0_9ZZZZ</name>
<evidence type="ECO:0000313" key="1">
    <source>
        <dbReference type="EMBL" id="CUS41321.1"/>
    </source>
</evidence>
<dbReference type="EMBL" id="CZQC01000038">
    <property type="protein sequence ID" value="CUS41321.1"/>
    <property type="molecule type" value="Genomic_DNA"/>
</dbReference>
<reference evidence="1" key="1">
    <citation type="submission" date="2015-10" db="EMBL/GenBank/DDBJ databases">
        <authorList>
            <person name="Gilbert D.G."/>
        </authorList>
    </citation>
    <scope>NUCLEOTIDE SEQUENCE</scope>
</reference>
<sequence length="207" mass="22884">MNNKNTAIRVGLACSLLTIAAVGAVVWLTPDSTTVKNTVVASADYNVPTTTTYSKEELSKMDAQDIIKMQMAAETAAIAAVELEPAVAPLTERPEYVSSPEWIILNGVASRHETPDLELVRLVNLLRFNKQMEALNKATDDSVRIKLAEAILRQMPDRVSNKEMSIEKAQSIQLSLINTLYTDPEQVRERAAEEAERIGAQFQIRQS</sequence>
<gene>
    <name evidence="1" type="ORF">MGWOODY_Tha839</name>
</gene>
<dbReference type="AlphaFoldDB" id="A0A160TBV0"/>
<proteinExistence type="predicted"/>